<protein>
    <submittedName>
        <fullName evidence="1">Uncharacterized protein</fullName>
    </submittedName>
</protein>
<proteinExistence type="predicted"/>
<accession>A0A397XSZ7</accession>
<evidence type="ECO:0000313" key="2">
    <source>
        <dbReference type="Proteomes" id="UP000264353"/>
    </source>
</evidence>
<gene>
    <name evidence="1" type="ORF">BRARA_J01288</name>
</gene>
<organism evidence="1 2">
    <name type="scientific">Brassica campestris</name>
    <name type="common">Field mustard</name>
    <dbReference type="NCBI Taxonomy" id="3711"/>
    <lineage>
        <taxon>Eukaryota</taxon>
        <taxon>Viridiplantae</taxon>
        <taxon>Streptophyta</taxon>
        <taxon>Embryophyta</taxon>
        <taxon>Tracheophyta</taxon>
        <taxon>Spermatophyta</taxon>
        <taxon>Magnoliopsida</taxon>
        <taxon>eudicotyledons</taxon>
        <taxon>Gunneridae</taxon>
        <taxon>Pentapetalae</taxon>
        <taxon>rosids</taxon>
        <taxon>malvids</taxon>
        <taxon>Brassicales</taxon>
        <taxon>Brassicaceae</taxon>
        <taxon>Brassiceae</taxon>
        <taxon>Brassica</taxon>
    </lineage>
</organism>
<dbReference type="AlphaFoldDB" id="A0A397XSZ7"/>
<evidence type="ECO:0000313" key="1">
    <source>
        <dbReference type="EMBL" id="RID41316.1"/>
    </source>
</evidence>
<dbReference type="EMBL" id="CM010637">
    <property type="protein sequence ID" value="RID41316.1"/>
    <property type="molecule type" value="Genomic_DNA"/>
</dbReference>
<dbReference type="Proteomes" id="UP000264353">
    <property type="component" value="Chromosome A10"/>
</dbReference>
<reference evidence="1 2" key="1">
    <citation type="submission" date="2018-06" db="EMBL/GenBank/DDBJ databases">
        <title>WGS assembly of Brassica rapa FPsc.</title>
        <authorList>
            <person name="Bowman J."/>
            <person name="Kohchi T."/>
            <person name="Yamato K."/>
            <person name="Jenkins J."/>
            <person name="Shu S."/>
            <person name="Ishizaki K."/>
            <person name="Yamaoka S."/>
            <person name="Nishihama R."/>
            <person name="Nakamura Y."/>
            <person name="Berger F."/>
            <person name="Adam C."/>
            <person name="Aki S."/>
            <person name="Althoff F."/>
            <person name="Araki T."/>
            <person name="Arteaga-Vazquez M."/>
            <person name="Balasubrmanian S."/>
            <person name="Bauer D."/>
            <person name="Boehm C."/>
            <person name="Briginshaw L."/>
            <person name="Caballero-Perez J."/>
            <person name="Catarino B."/>
            <person name="Chen F."/>
            <person name="Chiyoda S."/>
            <person name="Chovatia M."/>
            <person name="Davies K."/>
            <person name="Delmans M."/>
            <person name="Demura T."/>
            <person name="Dierschke T."/>
            <person name="Dolan L."/>
            <person name="Dorantes-Acosta A."/>
            <person name="Eklund D."/>
            <person name="Florent S."/>
            <person name="Flores-Sandoval E."/>
            <person name="Fujiyama A."/>
            <person name="Fukuzawa H."/>
            <person name="Galik B."/>
            <person name="Grimanelli D."/>
            <person name="Grimwood J."/>
            <person name="Grossniklaus U."/>
            <person name="Hamada T."/>
            <person name="Haseloff J."/>
            <person name="Hetherington A."/>
            <person name="Higo A."/>
            <person name="Hirakawa Y."/>
            <person name="Hundley H."/>
            <person name="Ikeda Y."/>
            <person name="Inoue K."/>
            <person name="Inoue S."/>
            <person name="Ishida S."/>
            <person name="Jia Q."/>
            <person name="Kakita M."/>
            <person name="Kanazawa T."/>
            <person name="Kawai Y."/>
            <person name="Kawashima T."/>
            <person name="Kennedy M."/>
            <person name="Kinose K."/>
            <person name="Kinoshita T."/>
            <person name="Kohara Y."/>
            <person name="Koide E."/>
            <person name="Komatsu K."/>
            <person name="Kopischke S."/>
            <person name="Kubo M."/>
            <person name="Kyozuka J."/>
            <person name="Lagercrantz U."/>
            <person name="Lin S."/>
            <person name="Lindquist E."/>
            <person name="Lipzen A."/>
            <person name="Lu C."/>
            <person name="Luna E."/>
            <person name="Martienssen R."/>
            <person name="Minamino N."/>
            <person name="Mizutani M."/>
            <person name="Mizutani M."/>
            <person name="Mochizuki N."/>
            <person name="Monte I."/>
            <person name="Mosher R."/>
            <person name="Nagasaki H."/>
            <person name="Nakagami H."/>
            <person name="Naramoto S."/>
            <person name="Nishitani K."/>
            <person name="Ohtani M."/>
            <person name="Okamoto T."/>
            <person name="Okumura M."/>
            <person name="Phillips J."/>
            <person name="Pollak B."/>
            <person name="Reinders A."/>
            <person name="Roevekamp M."/>
            <person name="Sano R."/>
            <person name="Sawa S."/>
            <person name="Schmid M."/>
            <person name="Shirakawa M."/>
            <person name="Solano R."/>
            <person name="Spunde A."/>
            <person name="Suetsugu N."/>
            <person name="Sugano S."/>
            <person name="Sugiyama A."/>
            <person name="Sun R."/>
            <person name="Suzuki Y."/>
            <person name="Takenaka M."/>
            <person name="Takezawa D."/>
            <person name="Tomogane H."/>
            <person name="Tsuzuki M."/>
            <person name="Ueda T."/>
            <person name="Umeda M."/>
            <person name="Ward J."/>
            <person name="Watanabe Y."/>
            <person name="Yazaki K."/>
            <person name="Yokoyama R."/>
            <person name="Yoshitake Y."/>
            <person name="Yotsui I."/>
            <person name="Zachgo S."/>
            <person name="Schmutz J."/>
        </authorList>
    </citation>
    <scope>NUCLEOTIDE SEQUENCE [LARGE SCALE GENOMIC DNA]</scope>
    <source>
        <strain evidence="2">cv. B-3</strain>
    </source>
</reference>
<name>A0A397XSZ7_BRACM</name>
<sequence length="54" mass="6335">MDLKILSATKREGEVKEEEQVLHKNQRFQICNFHLLTLHCNQGIGTKPKQCYVH</sequence>